<protein>
    <submittedName>
        <fullName evidence="2">Uncharacterized protein</fullName>
    </submittedName>
</protein>
<keyword evidence="3" id="KW-1185">Reference proteome</keyword>
<keyword evidence="1" id="KW-0472">Membrane</keyword>
<evidence type="ECO:0000313" key="2">
    <source>
        <dbReference type="EMBL" id="PWB87800.1"/>
    </source>
</evidence>
<comment type="caution">
    <text evidence="2">The sequence shown here is derived from an EMBL/GenBank/DDBJ whole genome shotgun (WGS) entry which is preliminary data.</text>
</comment>
<evidence type="ECO:0000313" key="3">
    <source>
        <dbReference type="Proteomes" id="UP000251717"/>
    </source>
</evidence>
<gene>
    <name evidence="2" type="ORF">MBBTH_07690</name>
</gene>
<feature type="transmembrane region" description="Helical" evidence="1">
    <location>
        <begin position="36"/>
        <end position="51"/>
    </location>
</feature>
<organism evidence="2 3">
    <name type="scientific">Methanobrevibacter thaueri</name>
    <dbReference type="NCBI Taxonomy" id="190975"/>
    <lineage>
        <taxon>Archaea</taxon>
        <taxon>Methanobacteriati</taxon>
        <taxon>Methanobacteriota</taxon>
        <taxon>Methanomada group</taxon>
        <taxon>Methanobacteria</taxon>
        <taxon>Methanobacteriales</taxon>
        <taxon>Methanobacteriaceae</taxon>
        <taxon>Methanobrevibacter</taxon>
    </lineage>
</organism>
<dbReference type="Proteomes" id="UP000251717">
    <property type="component" value="Unassembled WGS sequence"/>
</dbReference>
<keyword evidence="1" id="KW-1133">Transmembrane helix</keyword>
<keyword evidence="1" id="KW-0812">Transmembrane</keyword>
<dbReference type="EMBL" id="MZGS01000017">
    <property type="protein sequence ID" value="PWB87800.1"/>
    <property type="molecule type" value="Genomic_DNA"/>
</dbReference>
<proteinExistence type="predicted"/>
<sequence length="52" mass="6124">MNLITTLQIFNLLLLIIIAVLLFINRKAENQTKMRLAFLILLVLFVLEVFMF</sequence>
<dbReference type="RefSeq" id="WP_165814023.1">
    <property type="nucleotide sequence ID" value="NZ_MZGS01000017.1"/>
</dbReference>
<name>A0A315XNU7_9EURY</name>
<dbReference type="AlphaFoldDB" id="A0A315XNU7"/>
<feature type="transmembrane region" description="Helical" evidence="1">
    <location>
        <begin position="6"/>
        <end position="24"/>
    </location>
</feature>
<accession>A0A315XNU7</accession>
<reference evidence="2 3" key="1">
    <citation type="submission" date="2017-03" db="EMBL/GenBank/DDBJ databases">
        <title>Genome sequence of Methanobrevibacter thaueri.</title>
        <authorList>
            <person name="Poehlein A."/>
            <person name="Seedorf H."/>
            <person name="Daniel R."/>
        </authorList>
    </citation>
    <scope>NUCLEOTIDE SEQUENCE [LARGE SCALE GENOMIC DNA]</scope>
    <source>
        <strain evidence="2 3">DSM 11995</strain>
    </source>
</reference>
<evidence type="ECO:0000256" key="1">
    <source>
        <dbReference type="SAM" id="Phobius"/>
    </source>
</evidence>